<dbReference type="Proteomes" id="UP000275719">
    <property type="component" value="Unassembled WGS sequence"/>
</dbReference>
<keyword evidence="2" id="KW-1185">Reference proteome</keyword>
<name>A0A3P3WGM7_9FLAO</name>
<sequence>MKKIIHSLFLFPVFCFAQIDVPIHCGFDFTSYFVVHPHEDGKSKTIDGLRLSIVDTNENEVINENNSLSWINSGKPLVFTRNYKINEQNKRIPITENGKWFYYFADDHYLLTVANTFQAENYMLKVEDVDGEENGGNFKTQYIPLASYNMYILCTSEERQKAMQFGRKVTNRPLDIVMEKK</sequence>
<gene>
    <name evidence="1" type="ORF">EG240_00090</name>
</gene>
<dbReference type="EMBL" id="RQVQ01000001">
    <property type="protein sequence ID" value="RRJ93206.1"/>
    <property type="molecule type" value="Genomic_DNA"/>
</dbReference>
<accession>A0A3P3WGM7</accession>
<dbReference type="OrthoDB" id="1354051at2"/>
<proteinExistence type="predicted"/>
<comment type="caution">
    <text evidence="1">The sequence shown here is derived from an EMBL/GenBank/DDBJ whole genome shotgun (WGS) entry which is preliminary data.</text>
</comment>
<organism evidence="1 2">
    <name type="scientific">Paenimyroides tangerinum</name>
    <dbReference type="NCBI Taxonomy" id="2488728"/>
    <lineage>
        <taxon>Bacteria</taxon>
        <taxon>Pseudomonadati</taxon>
        <taxon>Bacteroidota</taxon>
        <taxon>Flavobacteriia</taxon>
        <taxon>Flavobacteriales</taxon>
        <taxon>Flavobacteriaceae</taxon>
        <taxon>Paenimyroides</taxon>
    </lineage>
</organism>
<evidence type="ECO:0000313" key="1">
    <source>
        <dbReference type="EMBL" id="RRJ93206.1"/>
    </source>
</evidence>
<dbReference type="RefSeq" id="WP_125016161.1">
    <property type="nucleotide sequence ID" value="NZ_RQVQ01000001.1"/>
</dbReference>
<protein>
    <submittedName>
        <fullName evidence="1">Uncharacterized protein</fullName>
    </submittedName>
</protein>
<evidence type="ECO:0000313" key="2">
    <source>
        <dbReference type="Proteomes" id="UP000275719"/>
    </source>
</evidence>
<dbReference type="AlphaFoldDB" id="A0A3P3WGM7"/>
<reference evidence="1 2" key="1">
    <citation type="submission" date="2018-11" db="EMBL/GenBank/DDBJ databases">
        <title>Flavobacterium sp. nov., YIM 102701-2 draft genome.</title>
        <authorList>
            <person name="Li G."/>
            <person name="Jiang Y."/>
        </authorList>
    </citation>
    <scope>NUCLEOTIDE SEQUENCE [LARGE SCALE GENOMIC DNA]</scope>
    <source>
        <strain evidence="1 2">YIM 102701-2</strain>
    </source>
</reference>